<dbReference type="HOGENOM" id="CLU_1578647_0_0_1"/>
<organism evidence="1 2">
    <name type="scientific">Galerina marginata (strain CBS 339.88)</name>
    <dbReference type="NCBI Taxonomy" id="685588"/>
    <lineage>
        <taxon>Eukaryota</taxon>
        <taxon>Fungi</taxon>
        <taxon>Dikarya</taxon>
        <taxon>Basidiomycota</taxon>
        <taxon>Agaricomycotina</taxon>
        <taxon>Agaricomycetes</taxon>
        <taxon>Agaricomycetidae</taxon>
        <taxon>Agaricales</taxon>
        <taxon>Agaricineae</taxon>
        <taxon>Strophariaceae</taxon>
        <taxon>Galerina</taxon>
    </lineage>
</organism>
<accession>A0A067S5V2</accession>
<keyword evidence="2" id="KW-1185">Reference proteome</keyword>
<gene>
    <name evidence="1" type="ORF">GALMADRAFT_259658</name>
</gene>
<name>A0A067S5V2_GALM3</name>
<evidence type="ECO:0000313" key="1">
    <source>
        <dbReference type="EMBL" id="KDR66186.1"/>
    </source>
</evidence>
<evidence type="ECO:0000313" key="2">
    <source>
        <dbReference type="Proteomes" id="UP000027222"/>
    </source>
</evidence>
<reference evidence="2" key="1">
    <citation type="journal article" date="2014" name="Proc. Natl. Acad. Sci. U.S.A.">
        <title>Extensive sampling of basidiomycete genomes demonstrates inadequacy of the white-rot/brown-rot paradigm for wood decay fungi.</title>
        <authorList>
            <person name="Riley R."/>
            <person name="Salamov A.A."/>
            <person name="Brown D.W."/>
            <person name="Nagy L.G."/>
            <person name="Floudas D."/>
            <person name="Held B.W."/>
            <person name="Levasseur A."/>
            <person name="Lombard V."/>
            <person name="Morin E."/>
            <person name="Otillar R."/>
            <person name="Lindquist E.A."/>
            <person name="Sun H."/>
            <person name="LaButti K.M."/>
            <person name="Schmutz J."/>
            <person name="Jabbour D."/>
            <person name="Luo H."/>
            <person name="Baker S.E."/>
            <person name="Pisabarro A.G."/>
            <person name="Walton J.D."/>
            <person name="Blanchette R.A."/>
            <person name="Henrissat B."/>
            <person name="Martin F."/>
            <person name="Cullen D."/>
            <person name="Hibbett D.S."/>
            <person name="Grigoriev I.V."/>
        </authorList>
    </citation>
    <scope>NUCLEOTIDE SEQUENCE [LARGE SCALE GENOMIC DNA]</scope>
    <source>
        <strain evidence="2">CBS 339.88</strain>
    </source>
</reference>
<dbReference type="OrthoDB" id="1887033at2759"/>
<proteinExistence type="predicted"/>
<dbReference type="AlphaFoldDB" id="A0A067S5V2"/>
<sequence length="169" mass="19875">MASGGLRMPASNPMVTRRTILTRRGIGYSNINWISTKRYIYPYPLSTIHLHPTHPVRHCTLQDRLSWSIWLYKHIGFQKMVHLSPSTPYMTHFSTFLSKKHRLAIDAWGADSSAVSHIYDPLIAHIEAEIPERFQNLYPHPVWTRDYQEIFWWRITYSKSGRIRRAGGR</sequence>
<dbReference type="STRING" id="685588.A0A067S5V2"/>
<protein>
    <submittedName>
        <fullName evidence="1">Uncharacterized protein</fullName>
    </submittedName>
</protein>
<dbReference type="Proteomes" id="UP000027222">
    <property type="component" value="Unassembled WGS sequence"/>
</dbReference>
<dbReference type="EMBL" id="KL142426">
    <property type="protein sequence ID" value="KDR66186.1"/>
    <property type="molecule type" value="Genomic_DNA"/>
</dbReference>